<evidence type="ECO:0000256" key="1">
    <source>
        <dbReference type="ARBA" id="ARBA00004496"/>
    </source>
</evidence>
<feature type="region of interest" description="Disordered" evidence="8">
    <location>
        <begin position="1"/>
        <end position="169"/>
    </location>
</feature>
<organism evidence="10 11">
    <name type="scientific">Durusdinium trenchii</name>
    <dbReference type="NCBI Taxonomy" id="1381693"/>
    <lineage>
        <taxon>Eukaryota</taxon>
        <taxon>Sar</taxon>
        <taxon>Alveolata</taxon>
        <taxon>Dinophyceae</taxon>
        <taxon>Suessiales</taxon>
        <taxon>Symbiodiniaceae</taxon>
        <taxon>Durusdinium</taxon>
    </lineage>
</organism>
<name>A0ABP0NDD7_9DINO</name>
<feature type="coiled-coil region" evidence="7">
    <location>
        <begin position="859"/>
        <end position="886"/>
    </location>
</feature>
<feature type="compositionally biased region" description="Polar residues" evidence="8">
    <location>
        <begin position="26"/>
        <end position="48"/>
    </location>
</feature>
<evidence type="ECO:0000313" key="11">
    <source>
        <dbReference type="Proteomes" id="UP001642484"/>
    </source>
</evidence>
<feature type="binding site" evidence="6">
    <location>
        <begin position="526"/>
        <end position="533"/>
    </location>
    <ligand>
        <name>ATP</name>
        <dbReference type="ChEBI" id="CHEBI:30616"/>
    </ligand>
</feature>
<dbReference type="PROSITE" id="PS50067">
    <property type="entry name" value="KINESIN_MOTOR_2"/>
    <property type="match status" value="1"/>
</dbReference>
<evidence type="ECO:0000313" key="10">
    <source>
        <dbReference type="EMBL" id="CAK9061721.1"/>
    </source>
</evidence>
<dbReference type="InterPro" id="IPR027417">
    <property type="entry name" value="P-loop_NTPase"/>
</dbReference>
<feature type="coiled-coil region" evidence="7">
    <location>
        <begin position="803"/>
        <end position="830"/>
    </location>
</feature>
<comment type="subcellular location">
    <subcellularLocation>
        <location evidence="1">Cytoplasm</location>
    </subcellularLocation>
</comment>
<dbReference type="InterPro" id="IPR027640">
    <property type="entry name" value="Kinesin-like_fam"/>
</dbReference>
<reference evidence="10 11" key="1">
    <citation type="submission" date="2024-02" db="EMBL/GenBank/DDBJ databases">
        <authorList>
            <person name="Chen Y."/>
            <person name="Shah S."/>
            <person name="Dougan E. K."/>
            <person name="Thang M."/>
            <person name="Chan C."/>
        </authorList>
    </citation>
    <scope>NUCLEOTIDE SEQUENCE [LARGE SCALE GENOMIC DNA]</scope>
</reference>
<dbReference type="Pfam" id="PF00225">
    <property type="entry name" value="Kinesin"/>
    <property type="match status" value="1"/>
</dbReference>
<dbReference type="PANTHER" id="PTHR47969:SF15">
    <property type="entry name" value="CHROMOSOME-ASSOCIATED KINESIN KIF4A-RELATED"/>
    <property type="match status" value="1"/>
</dbReference>
<feature type="compositionally biased region" description="Low complexity" evidence="8">
    <location>
        <begin position="135"/>
        <end position="148"/>
    </location>
</feature>
<protein>
    <recommendedName>
        <fullName evidence="9">Kinesin motor domain-containing protein</fullName>
    </recommendedName>
</protein>
<keyword evidence="2" id="KW-0963">Cytoplasm</keyword>
<evidence type="ECO:0000256" key="2">
    <source>
        <dbReference type="ARBA" id="ARBA00022490"/>
    </source>
</evidence>
<dbReference type="PRINTS" id="PR00380">
    <property type="entry name" value="KINESINHEAVY"/>
</dbReference>
<accession>A0ABP0NDD7</accession>
<keyword evidence="6" id="KW-0505">Motor protein</keyword>
<feature type="compositionally biased region" description="Polar residues" evidence="8">
    <location>
        <begin position="1"/>
        <end position="13"/>
    </location>
</feature>
<keyword evidence="3 6" id="KW-0547">Nucleotide-binding</keyword>
<feature type="compositionally biased region" description="Low complexity" evidence="8">
    <location>
        <begin position="155"/>
        <end position="166"/>
    </location>
</feature>
<keyword evidence="11" id="KW-1185">Reference proteome</keyword>
<dbReference type="InterPro" id="IPR036961">
    <property type="entry name" value="Kinesin_motor_dom_sf"/>
</dbReference>
<dbReference type="Proteomes" id="UP001642484">
    <property type="component" value="Unassembled WGS sequence"/>
</dbReference>
<dbReference type="PANTHER" id="PTHR47969">
    <property type="entry name" value="CHROMOSOME-ASSOCIATED KINESIN KIF4A-RELATED"/>
    <property type="match status" value="1"/>
</dbReference>
<sequence>MPRSATPRSSANAGASREVTPRSAKSGATQSVASQSKAAERSSPSSRHVTPCASPAGGSTPRRRPADSPRSSCNERRPASSGGATPGASSGGSTPRRKAPSFGGATPRPESKVELLWGSGSAREGSRTPARTRRTASSASLSSSTPSTKSKDATRSSTNSRANSASYKRPRSIPESLVCLRDVCGGEARRLATEFPDWEGFFNGLAGLMRDEVTTHLKSCGKCRAVSSFSRSNSRFQIQPFSEASLATVCQSCLQSLNASLLADLQKQKDTLLTDIADALGMSLRDLLCFEGVALQRQDERLSSLPIVASERTRILSQGHLREETQHMWIELQSVRQALKEWNSLAWPFEGRYIPHKYGSVVSSSDVQNQANRKCKLFAQEALLVLSDWEAKWPQFKFHEVFSLFGVPMLQLDPKTGIVDSLDLDDNYDDPVLDEVELSALQPMRVVTRVRPMLSHEEGDDVSAEILDEHTVSFETLHHGYVPARHTLQFDAALRCSQTELFRRSGVRALVHRACEGFTCSIFAYGQTGAGKTYSLFGPPESLSHLVDDELAEEAKQQLPIACHRLIDEARRAKSGKQGLLPRALQFLFRVLKDLDLESCEIHATFMEIYNETIFDLFEPSAARLDVYQRPGSEVGFHVPGLTQVQCSSAIELMQALQRGLSSRHSHGHSASRESSRAHAIFTVEIRLPGNTAGKLIFADLAGSERLKRISGADQKETGYINKSLLMLSNCVSALSANPPTSPPGAFRNSKLTKVLMEALCGTGFTILLAAISPAKRHFDETANTLNFAAKCGSIPRQVVNNEPEHQRELRQLQEMVKQLRSEISLLKEGKDGERAAEAEDFTCPGSVEICETVRRDEFQALQAELQREKIRNEEVNTLREALQDSIAASERGSSKDDKESRSSLLLSTSTLTYFGTKAKSEGVLGTDVLQRAEKQDQSFGSELFQASTYLRICQTQTSFEPKAFYLEQKICKQEL</sequence>
<comment type="caution">
    <text evidence="10">The sequence shown here is derived from an EMBL/GenBank/DDBJ whole genome shotgun (WGS) entry which is preliminary data.</text>
</comment>
<evidence type="ECO:0000256" key="8">
    <source>
        <dbReference type="SAM" id="MobiDB-lite"/>
    </source>
</evidence>
<evidence type="ECO:0000256" key="5">
    <source>
        <dbReference type="ARBA" id="ARBA00023054"/>
    </source>
</evidence>
<dbReference type="Gene3D" id="3.40.850.10">
    <property type="entry name" value="Kinesin motor domain"/>
    <property type="match status" value="1"/>
</dbReference>
<evidence type="ECO:0000256" key="4">
    <source>
        <dbReference type="ARBA" id="ARBA00022840"/>
    </source>
</evidence>
<evidence type="ECO:0000256" key="7">
    <source>
        <dbReference type="SAM" id="Coils"/>
    </source>
</evidence>
<dbReference type="SMART" id="SM00129">
    <property type="entry name" value="KISc"/>
    <property type="match status" value="1"/>
</dbReference>
<dbReference type="SUPFAM" id="SSF52540">
    <property type="entry name" value="P-loop containing nucleoside triphosphate hydrolases"/>
    <property type="match status" value="1"/>
</dbReference>
<keyword evidence="5 7" id="KW-0175">Coiled coil</keyword>
<dbReference type="EMBL" id="CAXAMN010021629">
    <property type="protein sequence ID" value="CAK9061721.1"/>
    <property type="molecule type" value="Genomic_DNA"/>
</dbReference>
<evidence type="ECO:0000259" key="9">
    <source>
        <dbReference type="PROSITE" id="PS50067"/>
    </source>
</evidence>
<feature type="compositionally biased region" description="Low complexity" evidence="8">
    <location>
        <begin position="79"/>
        <end position="94"/>
    </location>
</feature>
<gene>
    <name evidence="10" type="ORF">CCMP2556_LOCUS30343</name>
</gene>
<comment type="similarity">
    <text evidence="6">Belongs to the TRAFAC class myosin-kinesin ATPase superfamily. Kinesin family.</text>
</comment>
<keyword evidence="4 6" id="KW-0067">ATP-binding</keyword>
<feature type="domain" description="Kinesin motor" evidence="9">
    <location>
        <begin position="443"/>
        <end position="795"/>
    </location>
</feature>
<dbReference type="InterPro" id="IPR001752">
    <property type="entry name" value="Kinesin_motor_dom"/>
</dbReference>
<evidence type="ECO:0000256" key="3">
    <source>
        <dbReference type="ARBA" id="ARBA00022741"/>
    </source>
</evidence>
<proteinExistence type="inferred from homology"/>
<evidence type="ECO:0000256" key="6">
    <source>
        <dbReference type="PROSITE-ProRule" id="PRU00283"/>
    </source>
</evidence>